<sequence length="330" mass="38335">MNRLKWMDIAKGIGIILVVLGHSIPQIAIYIYWFHMPLFFFLSGYLHKQKGDFVSKKVASLLVPYVVYLLTLTLVRYLHYGVPSVKRIQLDMERFIFGGQELGGFYTVFWYITCLLFTSILFYVLLNFIKKESILLLTIIFSYIVSYYFSLYFGNIPTPWSIGVVPFALTFYYIGYKFNKIINIINNTYIFLVSISFSVAFLILNNLGVIHYKMNMKSQLFNHLGLDIVIPLTFILLTISCSIFISKIKYLQNIFSYLGNASLTIMYMHSFILILLPIYFKLPLGVNIMVSILVPLIWDSLLRNSNLINLLFNGRIYKRDTTSEELKNVA</sequence>
<keyword evidence="6" id="KW-1185">Reference proteome</keyword>
<feature type="transmembrane region" description="Helical" evidence="3">
    <location>
        <begin position="108"/>
        <end position="126"/>
    </location>
</feature>
<comment type="subcellular location">
    <subcellularLocation>
        <location evidence="1">Membrane</location>
    </subcellularLocation>
</comment>
<dbReference type="AlphaFoldDB" id="A0A6M0Q7I6"/>
<feature type="transmembrane region" description="Helical" evidence="3">
    <location>
        <begin position="159"/>
        <end position="176"/>
    </location>
</feature>
<comment type="similarity">
    <text evidence="2">Belongs to the acyltransferase 3 family.</text>
</comment>
<dbReference type="InterPro" id="IPR002656">
    <property type="entry name" value="Acyl_transf_3_dom"/>
</dbReference>
<evidence type="ECO:0000256" key="2">
    <source>
        <dbReference type="ARBA" id="ARBA00007400"/>
    </source>
</evidence>
<dbReference type="Proteomes" id="UP000481043">
    <property type="component" value="Unassembled WGS sequence"/>
</dbReference>
<keyword evidence="5" id="KW-0012">Acyltransferase</keyword>
<feature type="transmembrane region" description="Helical" evidence="3">
    <location>
        <begin position="188"/>
        <end position="212"/>
    </location>
</feature>
<keyword evidence="3" id="KW-0812">Transmembrane</keyword>
<keyword evidence="3" id="KW-1133">Transmembrane helix</keyword>
<comment type="caution">
    <text evidence="5">The sequence shown here is derived from an EMBL/GenBank/DDBJ whole genome shotgun (WGS) entry which is preliminary data.</text>
</comment>
<dbReference type="InterPro" id="IPR052734">
    <property type="entry name" value="Nod_factor_acetyltransferase"/>
</dbReference>
<feature type="transmembrane region" description="Helical" evidence="3">
    <location>
        <begin position="133"/>
        <end position="153"/>
    </location>
</feature>
<proteinExistence type="inferred from homology"/>
<keyword evidence="3" id="KW-0472">Membrane</keyword>
<gene>
    <name evidence="5" type="ORF">G4D63_11125</name>
</gene>
<accession>A0A6M0Q7I6</accession>
<feature type="domain" description="Acyltransferase 3" evidence="4">
    <location>
        <begin position="5"/>
        <end position="283"/>
    </location>
</feature>
<dbReference type="GO" id="GO:0016747">
    <property type="term" value="F:acyltransferase activity, transferring groups other than amino-acyl groups"/>
    <property type="evidence" value="ECO:0007669"/>
    <property type="project" value="InterPro"/>
</dbReference>
<feature type="transmembrane region" description="Helical" evidence="3">
    <location>
        <begin position="27"/>
        <end position="46"/>
    </location>
</feature>
<feature type="transmembrane region" description="Helical" evidence="3">
    <location>
        <begin position="257"/>
        <end position="278"/>
    </location>
</feature>
<evidence type="ECO:0000256" key="3">
    <source>
        <dbReference type="SAM" id="Phobius"/>
    </source>
</evidence>
<evidence type="ECO:0000313" key="6">
    <source>
        <dbReference type="Proteomes" id="UP000481043"/>
    </source>
</evidence>
<evidence type="ECO:0000259" key="4">
    <source>
        <dbReference type="Pfam" id="PF01757"/>
    </source>
</evidence>
<dbReference type="EMBL" id="JAAIWM010000003">
    <property type="protein sequence ID" value="NEY72277.1"/>
    <property type="molecule type" value="Genomic_DNA"/>
</dbReference>
<dbReference type="Pfam" id="PF01757">
    <property type="entry name" value="Acyl_transf_3"/>
    <property type="match status" value="1"/>
</dbReference>
<feature type="transmembrane region" description="Helical" evidence="3">
    <location>
        <begin position="58"/>
        <end position="78"/>
    </location>
</feature>
<evidence type="ECO:0000313" key="5">
    <source>
        <dbReference type="EMBL" id="NEY72277.1"/>
    </source>
</evidence>
<protein>
    <submittedName>
        <fullName evidence="5">Acyltransferase family protein</fullName>
    </submittedName>
</protein>
<reference evidence="5 6" key="1">
    <citation type="submission" date="2020-02" db="EMBL/GenBank/DDBJ databases">
        <title>Bacillus aquiflavi sp. nov., isolated from yellow water of strong flavor Chinese baijiu in Yibin region of China.</title>
        <authorList>
            <person name="Xie J."/>
        </authorList>
    </citation>
    <scope>NUCLEOTIDE SEQUENCE [LARGE SCALE GENOMIC DNA]</scope>
    <source>
        <strain evidence="5 6">SA4</strain>
    </source>
</reference>
<name>A0A6M0Q7I6_9BACI</name>
<dbReference type="RefSeq" id="WP_163179729.1">
    <property type="nucleotide sequence ID" value="NZ_JAAIWM010000003.1"/>
</dbReference>
<organism evidence="5 6">
    <name type="scientific">Bacillus mesophilus</name>
    <dbReference type="NCBI Taxonomy" id="1808955"/>
    <lineage>
        <taxon>Bacteria</taxon>
        <taxon>Bacillati</taxon>
        <taxon>Bacillota</taxon>
        <taxon>Bacilli</taxon>
        <taxon>Bacillales</taxon>
        <taxon>Bacillaceae</taxon>
        <taxon>Bacillus</taxon>
    </lineage>
</organism>
<keyword evidence="5" id="KW-0808">Transferase</keyword>
<evidence type="ECO:0000256" key="1">
    <source>
        <dbReference type="ARBA" id="ARBA00004370"/>
    </source>
</evidence>
<dbReference type="PANTHER" id="PTHR37312:SF1">
    <property type="entry name" value="MEMBRANE-BOUND ACYLTRANSFERASE YKRP-RELATED"/>
    <property type="match status" value="1"/>
</dbReference>
<feature type="transmembrane region" description="Helical" evidence="3">
    <location>
        <begin position="224"/>
        <end position="245"/>
    </location>
</feature>
<dbReference type="PANTHER" id="PTHR37312">
    <property type="entry name" value="MEMBRANE-BOUND ACYLTRANSFERASE YKRP-RELATED"/>
    <property type="match status" value="1"/>
</dbReference>